<dbReference type="GO" id="GO:0005886">
    <property type="term" value="C:plasma membrane"/>
    <property type="evidence" value="ECO:0007669"/>
    <property type="project" value="TreeGrafter"/>
</dbReference>
<accession>A0A0K6HUM4</accession>
<dbReference type="CDD" id="cd05931">
    <property type="entry name" value="FAAL"/>
    <property type="match status" value="1"/>
</dbReference>
<sequence>MGSARRQVGIASAADGFAVEQSPVLRGTLGSEGVSVPPERPDDLDQFSRLLEVVRTLHLELNRDAARTGTVALDSALDRDLGFDSLARVELLLRLERAFGVSLPEALLEQAQTPRDLLVALQAAAPLQRDATQAGPHGLDPKAGLQGAAAAATSDVPDQAATLLDVLRWHVQRHPERTQIVLLTEEGEQRVSYADLWRGAQHTAQQLQAMGVRPRQTVAIMLPTCADYFTRYFGILLAGAIPVPIYPPARLSQIEDHVRRHAGILANAQAVALITVPEALPVAHLLEALVPGLHRVITEADQRPRPPALPVAVAADDIAFIQYTSGSTGDPKGVVLTHANLLANVRAIHAVLQLTPDDVFVSWLPLYHDMGLIGAWLSSLYTGNRLVVMSPLAFLRRPQSWLKAIHRFGGTHTAAPNFAYELCLRHVTDADITGLDLHTLRLAANGAEPVNPDTIARFSERFAPYGLRPEAMTPVYGLAENSVALLLSSLQHAPVIDTIDRAVFEQTHHAQPAAANDPHALHFVACGQAIPGHRVRLVDDLGEEVAERVEGRLEFQGPSATSGYYRRPDETRKLLHDGWLDSGDRAYRAGGEIYITGRVKDIIIRGGCNIYPHEVELAVGELPGVRKGCVVAFGVTDTARGTERLVVLAETRETDAAVRAHLHDAILRIVTEVLSEPPDEVVLAPPYTVRKTSSGKLRRAATRQVWASGGMGASAPAAWRQFARLVQSALAARLRHGAEHIVHGLYALWWWLVLGAMMLIVWPITALLPRPAWAWRFAHHATRLFLLLVGQRLQVQGREVLPQRPHMLLVNHSSDLDGLMLLAALRGPYRFIAKNELLSNPVARVFLRHLGAEFIERFDARGSVASAQRISALAAQGASLCIFPEGTFRRDPGLLGFHLGPFEAAVKADMPVVPVILRGTRTVLPDGAHLPHWHSVRLTIGAPLHPRLEAGTSAFDAAVQLRDAAHAAMQQALQASAEARRNSHSARPSLALRQRSPHT</sequence>
<dbReference type="InterPro" id="IPR020845">
    <property type="entry name" value="AMP-binding_CS"/>
</dbReference>
<dbReference type="PROSITE" id="PS00455">
    <property type="entry name" value="AMP_BINDING"/>
    <property type="match status" value="1"/>
</dbReference>
<organism evidence="8 9">
    <name type="scientific">Thiomonas bhubaneswarensis</name>
    <dbReference type="NCBI Taxonomy" id="339866"/>
    <lineage>
        <taxon>Bacteria</taxon>
        <taxon>Pseudomonadati</taxon>
        <taxon>Pseudomonadota</taxon>
        <taxon>Betaproteobacteria</taxon>
        <taxon>Burkholderiales</taxon>
        <taxon>Thiomonas</taxon>
    </lineage>
</organism>
<dbReference type="Proteomes" id="UP000183649">
    <property type="component" value="Unassembled WGS sequence"/>
</dbReference>
<feature type="region of interest" description="Disordered" evidence="5">
    <location>
        <begin position="974"/>
        <end position="999"/>
    </location>
</feature>
<dbReference type="GO" id="GO:0016874">
    <property type="term" value="F:ligase activity"/>
    <property type="evidence" value="ECO:0007669"/>
    <property type="project" value="UniProtKB-KW"/>
</dbReference>
<feature type="domain" description="Carrier" evidence="7">
    <location>
        <begin position="45"/>
        <end position="125"/>
    </location>
</feature>
<evidence type="ECO:0000256" key="4">
    <source>
        <dbReference type="ARBA" id="ARBA00022598"/>
    </source>
</evidence>
<dbReference type="InterPro" id="IPR042099">
    <property type="entry name" value="ANL_N_sf"/>
</dbReference>
<dbReference type="InterPro" id="IPR002123">
    <property type="entry name" value="Plipid/glycerol_acylTrfase"/>
</dbReference>
<evidence type="ECO:0000313" key="9">
    <source>
        <dbReference type="Proteomes" id="UP000183649"/>
    </source>
</evidence>
<dbReference type="GO" id="GO:0006633">
    <property type="term" value="P:fatty acid biosynthetic process"/>
    <property type="evidence" value="ECO:0007669"/>
    <property type="project" value="TreeGrafter"/>
</dbReference>
<name>A0A0K6HUM4_9BURK</name>
<dbReference type="Pfam" id="PF00501">
    <property type="entry name" value="AMP-binding"/>
    <property type="match status" value="1"/>
</dbReference>
<dbReference type="InterPro" id="IPR009081">
    <property type="entry name" value="PP-bd_ACP"/>
</dbReference>
<dbReference type="PANTHER" id="PTHR22754">
    <property type="entry name" value="DISCO-INTERACTING PROTEIN 2 DIP2 -RELATED"/>
    <property type="match status" value="1"/>
</dbReference>
<proteinExistence type="inferred from homology"/>
<evidence type="ECO:0000259" key="7">
    <source>
        <dbReference type="PROSITE" id="PS50075"/>
    </source>
</evidence>
<reference evidence="9" key="1">
    <citation type="submission" date="2015-08" db="EMBL/GenBank/DDBJ databases">
        <authorList>
            <person name="Varghese N."/>
        </authorList>
    </citation>
    <scope>NUCLEOTIDE SEQUENCE [LARGE SCALE GENOMIC DNA]</scope>
    <source>
        <strain evidence="9">DSM 18181</strain>
    </source>
</reference>
<dbReference type="AlphaFoldDB" id="A0A0K6HUM4"/>
<evidence type="ECO:0000256" key="6">
    <source>
        <dbReference type="SAM" id="Phobius"/>
    </source>
</evidence>
<keyword evidence="2" id="KW-0596">Phosphopantetheine</keyword>
<dbReference type="FunFam" id="3.40.50.12780:FF:000013">
    <property type="entry name" value="Long-chain-fatty-acid--AMP ligase FadD32"/>
    <property type="match status" value="1"/>
</dbReference>
<dbReference type="GO" id="GO:0031177">
    <property type="term" value="F:phosphopantetheine binding"/>
    <property type="evidence" value="ECO:0007669"/>
    <property type="project" value="InterPro"/>
</dbReference>
<dbReference type="SMART" id="SM00563">
    <property type="entry name" value="PlsC"/>
    <property type="match status" value="1"/>
</dbReference>
<dbReference type="InterPro" id="IPR040097">
    <property type="entry name" value="FAAL/FAAC"/>
</dbReference>
<dbReference type="CDD" id="cd07989">
    <property type="entry name" value="LPLAT_AGPAT-like"/>
    <property type="match status" value="1"/>
</dbReference>
<keyword evidence="6" id="KW-0812">Transmembrane</keyword>
<evidence type="ECO:0000313" key="8">
    <source>
        <dbReference type="EMBL" id="CUA94493.1"/>
    </source>
</evidence>
<evidence type="ECO:0000256" key="1">
    <source>
        <dbReference type="ARBA" id="ARBA00006432"/>
    </source>
</evidence>
<feature type="region of interest" description="Disordered" evidence="5">
    <location>
        <begin position="129"/>
        <end position="151"/>
    </location>
</feature>
<evidence type="ECO:0000256" key="2">
    <source>
        <dbReference type="ARBA" id="ARBA00022450"/>
    </source>
</evidence>
<keyword evidence="9" id="KW-1185">Reference proteome</keyword>
<dbReference type="PROSITE" id="PS50075">
    <property type="entry name" value="CARRIER"/>
    <property type="match status" value="1"/>
</dbReference>
<keyword evidence="4 8" id="KW-0436">Ligase</keyword>
<dbReference type="Gene3D" id="3.40.50.12780">
    <property type="entry name" value="N-terminal domain of ligase-like"/>
    <property type="match status" value="1"/>
</dbReference>
<dbReference type="Pfam" id="PF00550">
    <property type="entry name" value="PP-binding"/>
    <property type="match status" value="1"/>
</dbReference>
<dbReference type="Gene3D" id="3.30.300.30">
    <property type="match status" value="1"/>
</dbReference>
<dbReference type="PANTHER" id="PTHR22754:SF32">
    <property type="entry name" value="DISCO-INTERACTING PROTEIN 2"/>
    <property type="match status" value="1"/>
</dbReference>
<dbReference type="SUPFAM" id="SSF56801">
    <property type="entry name" value="Acetyl-CoA synthetase-like"/>
    <property type="match status" value="1"/>
</dbReference>
<dbReference type="InterPro" id="IPR020806">
    <property type="entry name" value="PKS_PP-bd"/>
</dbReference>
<dbReference type="Gene3D" id="1.10.1200.10">
    <property type="entry name" value="ACP-like"/>
    <property type="match status" value="1"/>
</dbReference>
<protein>
    <submittedName>
        <fullName evidence="8">Acyl-CoA synthetase (AMP-forming)/AMP-acid ligase II</fullName>
    </submittedName>
</protein>
<dbReference type="STRING" id="339866.GCA_001418255_00632"/>
<feature type="transmembrane region" description="Helical" evidence="6">
    <location>
        <begin position="748"/>
        <end position="768"/>
    </location>
</feature>
<dbReference type="EMBL" id="CYHF01000002">
    <property type="protein sequence ID" value="CUA94493.1"/>
    <property type="molecule type" value="Genomic_DNA"/>
</dbReference>
<dbReference type="SUPFAM" id="SSF69593">
    <property type="entry name" value="Glycerol-3-phosphate (1)-acyltransferase"/>
    <property type="match status" value="1"/>
</dbReference>
<dbReference type="GO" id="GO:0071766">
    <property type="term" value="P:Actinobacterium-type cell wall biogenesis"/>
    <property type="evidence" value="ECO:0007669"/>
    <property type="project" value="UniProtKB-ARBA"/>
</dbReference>
<dbReference type="SUPFAM" id="SSF47336">
    <property type="entry name" value="ACP-like"/>
    <property type="match status" value="1"/>
</dbReference>
<keyword evidence="3" id="KW-0597">Phosphoprotein</keyword>
<gene>
    <name evidence="8" type="ORF">Ga0061069_102108</name>
</gene>
<keyword evidence="6" id="KW-0472">Membrane</keyword>
<dbReference type="GO" id="GO:0070566">
    <property type="term" value="F:adenylyltransferase activity"/>
    <property type="evidence" value="ECO:0007669"/>
    <property type="project" value="TreeGrafter"/>
</dbReference>
<comment type="similarity">
    <text evidence="1">Belongs to the ATP-dependent AMP-binding enzyme family.</text>
</comment>
<dbReference type="Pfam" id="PF01553">
    <property type="entry name" value="Acyltransferase"/>
    <property type="match status" value="1"/>
</dbReference>
<evidence type="ECO:0000256" key="3">
    <source>
        <dbReference type="ARBA" id="ARBA00022553"/>
    </source>
</evidence>
<dbReference type="InterPro" id="IPR000873">
    <property type="entry name" value="AMP-dep_synth/lig_dom"/>
</dbReference>
<dbReference type="SMART" id="SM00823">
    <property type="entry name" value="PKS_PP"/>
    <property type="match status" value="1"/>
</dbReference>
<keyword evidence="6" id="KW-1133">Transmembrane helix</keyword>
<dbReference type="InterPro" id="IPR045851">
    <property type="entry name" value="AMP-bd_C_sf"/>
</dbReference>
<evidence type="ECO:0000256" key="5">
    <source>
        <dbReference type="SAM" id="MobiDB-lite"/>
    </source>
</evidence>
<dbReference type="InterPro" id="IPR036736">
    <property type="entry name" value="ACP-like_sf"/>
</dbReference>
<dbReference type="OrthoDB" id="8824838at2"/>
<dbReference type="GO" id="GO:0016746">
    <property type="term" value="F:acyltransferase activity"/>
    <property type="evidence" value="ECO:0007669"/>
    <property type="project" value="InterPro"/>
</dbReference>